<dbReference type="GO" id="GO:0007165">
    <property type="term" value="P:signal transduction"/>
    <property type="evidence" value="ECO:0007669"/>
    <property type="project" value="UniProtKB-KW"/>
</dbReference>
<dbReference type="GO" id="GO:0004984">
    <property type="term" value="F:olfactory receptor activity"/>
    <property type="evidence" value="ECO:0007669"/>
    <property type="project" value="InterPro"/>
</dbReference>
<gene>
    <name evidence="11" type="ORF">LSINAPIS_LOCUS13181</name>
</gene>
<evidence type="ECO:0000256" key="6">
    <source>
        <dbReference type="ARBA" id="ARBA00022989"/>
    </source>
</evidence>
<comment type="similarity">
    <text evidence="10">Belongs to the insect chemoreceptor superfamily. Heteromeric odorant receptor channel (TC 1.A.69) family.</text>
</comment>
<evidence type="ECO:0000313" key="11">
    <source>
        <dbReference type="EMBL" id="VVD03126.1"/>
    </source>
</evidence>
<organism evidence="11 12">
    <name type="scientific">Leptidea sinapis</name>
    <dbReference type="NCBI Taxonomy" id="189913"/>
    <lineage>
        <taxon>Eukaryota</taxon>
        <taxon>Metazoa</taxon>
        <taxon>Ecdysozoa</taxon>
        <taxon>Arthropoda</taxon>
        <taxon>Hexapoda</taxon>
        <taxon>Insecta</taxon>
        <taxon>Pterygota</taxon>
        <taxon>Neoptera</taxon>
        <taxon>Endopterygota</taxon>
        <taxon>Lepidoptera</taxon>
        <taxon>Glossata</taxon>
        <taxon>Ditrysia</taxon>
        <taxon>Papilionoidea</taxon>
        <taxon>Pieridae</taxon>
        <taxon>Dismorphiinae</taxon>
        <taxon>Leptidea</taxon>
    </lineage>
</organism>
<dbReference type="GO" id="GO:0005549">
    <property type="term" value="F:odorant binding"/>
    <property type="evidence" value="ECO:0007669"/>
    <property type="project" value="InterPro"/>
</dbReference>
<keyword evidence="6 10" id="KW-1133">Transmembrane helix</keyword>
<keyword evidence="4 10" id="KW-0812">Transmembrane</keyword>
<dbReference type="EMBL" id="FZQP02006643">
    <property type="protein sequence ID" value="VVD03126.1"/>
    <property type="molecule type" value="Genomic_DNA"/>
</dbReference>
<dbReference type="PANTHER" id="PTHR21137">
    <property type="entry name" value="ODORANT RECEPTOR"/>
    <property type="match status" value="1"/>
</dbReference>
<evidence type="ECO:0000256" key="5">
    <source>
        <dbReference type="ARBA" id="ARBA00022725"/>
    </source>
</evidence>
<name>A0A5E4R0V0_9NEOP</name>
<keyword evidence="8 10" id="KW-0675">Receptor</keyword>
<evidence type="ECO:0000256" key="4">
    <source>
        <dbReference type="ARBA" id="ARBA00022692"/>
    </source>
</evidence>
<dbReference type="AlphaFoldDB" id="A0A5E4R0V0"/>
<evidence type="ECO:0000313" key="12">
    <source>
        <dbReference type="Proteomes" id="UP000324832"/>
    </source>
</evidence>
<feature type="transmembrane region" description="Helical" evidence="10">
    <location>
        <begin position="268"/>
        <end position="290"/>
    </location>
</feature>
<protein>
    <recommendedName>
        <fullName evidence="10">Odorant receptor</fullName>
    </recommendedName>
</protein>
<comment type="caution">
    <text evidence="10">Lacks conserved residue(s) required for the propagation of feature annotation.</text>
</comment>
<evidence type="ECO:0000256" key="1">
    <source>
        <dbReference type="ARBA" id="ARBA00004651"/>
    </source>
</evidence>
<feature type="transmembrane region" description="Helical" evidence="10">
    <location>
        <begin position="302"/>
        <end position="320"/>
    </location>
</feature>
<evidence type="ECO:0000256" key="8">
    <source>
        <dbReference type="ARBA" id="ARBA00023170"/>
    </source>
</evidence>
<evidence type="ECO:0000256" key="2">
    <source>
        <dbReference type="ARBA" id="ARBA00022475"/>
    </source>
</evidence>
<comment type="subcellular location">
    <subcellularLocation>
        <location evidence="1 10">Cell membrane</location>
        <topology evidence="1 10">Multi-pass membrane protein</topology>
    </subcellularLocation>
</comment>
<keyword evidence="12" id="KW-1185">Reference proteome</keyword>
<dbReference type="Pfam" id="PF02949">
    <property type="entry name" value="7tm_6"/>
    <property type="match status" value="1"/>
</dbReference>
<evidence type="ECO:0000256" key="7">
    <source>
        <dbReference type="ARBA" id="ARBA00023136"/>
    </source>
</evidence>
<evidence type="ECO:0000256" key="9">
    <source>
        <dbReference type="ARBA" id="ARBA00023224"/>
    </source>
</evidence>
<keyword evidence="5 10" id="KW-0552">Olfaction</keyword>
<keyword evidence="9 10" id="KW-0807">Transducer</keyword>
<feature type="transmembrane region" description="Helical" evidence="10">
    <location>
        <begin position="184"/>
        <end position="207"/>
    </location>
</feature>
<dbReference type="GO" id="GO:0005886">
    <property type="term" value="C:plasma membrane"/>
    <property type="evidence" value="ECO:0007669"/>
    <property type="project" value="UniProtKB-SubCell"/>
</dbReference>
<dbReference type="InterPro" id="IPR004117">
    <property type="entry name" value="7tm6_olfct_rcpt"/>
</dbReference>
<reference evidence="11 12" key="1">
    <citation type="submission" date="2017-07" db="EMBL/GenBank/DDBJ databases">
        <authorList>
            <person name="Talla V."/>
            <person name="Backstrom N."/>
        </authorList>
    </citation>
    <scope>NUCLEOTIDE SEQUENCE [LARGE SCALE GENOMIC DNA]</scope>
</reference>
<keyword evidence="2" id="KW-1003">Cell membrane</keyword>
<keyword evidence="7 10" id="KW-0472">Membrane</keyword>
<dbReference type="Proteomes" id="UP000324832">
    <property type="component" value="Unassembled WGS sequence"/>
</dbReference>
<keyword evidence="3 10" id="KW-0716">Sensory transduction</keyword>
<evidence type="ECO:0000256" key="10">
    <source>
        <dbReference type="RuleBase" id="RU351113"/>
    </source>
</evidence>
<sequence length="394" mass="45491">MVKFMSNFFKNLENPNHPLLGPTIWILKISSMWNEKFNYVQIYAITFQITEIVDLWFLRHDSEQALNNLSKSILGFMCIAKSSSFILLHKQWRSVIYFISDTEKKQLLQEDRVIHDIMKKYTKYSRLLTYLYWFLAFSTALALFISPVAKYSSSSEYRDLIKNGSAPYPEIISSWVPFDKSRGFGYGIVILLQIMGILYGSLTVASYDTNAVVIMIFFAGQLEILRVNCKNLFANKKNVLRKFRDCHMHHVKFTNNYICRYATVFDSVLSPIMFLYVIICSLMICSSAVQMTKEGVTTVQEIWIAEYIGALITQLFLYCWHSNQVYSMSLTVSDGVYGSAWWSVDARERRNVILLAAQLNKTVMFNAGPFTTLSVATFITIIKGAYSFYTLITR</sequence>
<proteinExistence type="inferred from homology"/>
<accession>A0A5E4R0V0</accession>
<dbReference type="PANTHER" id="PTHR21137:SF35">
    <property type="entry name" value="ODORANT RECEPTOR 19A-RELATED"/>
    <property type="match status" value="1"/>
</dbReference>
<feature type="transmembrane region" description="Helical" evidence="10">
    <location>
        <begin position="127"/>
        <end position="149"/>
    </location>
</feature>
<evidence type="ECO:0000256" key="3">
    <source>
        <dbReference type="ARBA" id="ARBA00022606"/>
    </source>
</evidence>